<organism evidence="4 5">
    <name type="scientific">Morella rubra</name>
    <name type="common">Chinese bayberry</name>
    <dbReference type="NCBI Taxonomy" id="262757"/>
    <lineage>
        <taxon>Eukaryota</taxon>
        <taxon>Viridiplantae</taxon>
        <taxon>Streptophyta</taxon>
        <taxon>Embryophyta</taxon>
        <taxon>Tracheophyta</taxon>
        <taxon>Spermatophyta</taxon>
        <taxon>Magnoliopsida</taxon>
        <taxon>eudicotyledons</taxon>
        <taxon>Gunneridae</taxon>
        <taxon>Pentapetalae</taxon>
        <taxon>rosids</taxon>
        <taxon>fabids</taxon>
        <taxon>Fagales</taxon>
        <taxon>Myricaceae</taxon>
        <taxon>Morella</taxon>
    </lineage>
</organism>
<sequence>MAVMSVEIISKEMIKPSSPTPHHLRNFKLSFLDQIAPPFYIPVIFFYRSKQDHQNVDQFERSCLLKKSLAETLTRLYPLAGTLVDQDFYVDCNDEGVEYIQARVPCKLAEVLEKPNVGNDLVPLLPFTPCHGFTELGKKVLLAVQYNSFDCGGVAIGVVVSHKIADGTSMGTFVNAWAGTSRGSTGVINPSFDAATHFPPVETSGFVLAKPMEKIVTRRFVFDKSSIDALRKEGSAAFGPNERGPSRVEAVSAFMWKRFMAVTQSNPEKKPKLYGGLHTVNLREKMVPQLPAHTIGNLYQTAAATLPVEIEKDYPSLVRQLRNAIMAVNTDTVKKLQDANGYLEHLKNAVTQLSKGETELFNFTSWCRFPVYEVDFGWGKPTWVCSPGRPYKNVVVLMSTSDGDGIEAWVNMKEEDMPMFEHDPELIQFAP</sequence>
<dbReference type="AlphaFoldDB" id="A0A6A1W0H9"/>
<dbReference type="Gene3D" id="3.30.559.10">
    <property type="entry name" value="Chloramphenicol acetyltransferase-like domain"/>
    <property type="match status" value="2"/>
</dbReference>
<evidence type="ECO:0000256" key="3">
    <source>
        <dbReference type="ARBA" id="ARBA00023315"/>
    </source>
</evidence>
<evidence type="ECO:0000256" key="2">
    <source>
        <dbReference type="ARBA" id="ARBA00022679"/>
    </source>
</evidence>
<dbReference type="EMBL" id="RXIC02000022">
    <property type="protein sequence ID" value="KAB1217308.1"/>
    <property type="molecule type" value="Genomic_DNA"/>
</dbReference>
<dbReference type="Pfam" id="PF02458">
    <property type="entry name" value="Transferase"/>
    <property type="match status" value="1"/>
</dbReference>
<gene>
    <name evidence="4" type="ORF">CJ030_MR4G021013</name>
</gene>
<dbReference type="OrthoDB" id="671439at2759"/>
<accession>A0A6A1W0H9</accession>
<dbReference type="PANTHER" id="PTHR31623">
    <property type="entry name" value="F21J9.9"/>
    <property type="match status" value="1"/>
</dbReference>
<protein>
    <submittedName>
        <fullName evidence="4">Vinorine synthase</fullName>
    </submittedName>
</protein>
<evidence type="ECO:0000313" key="4">
    <source>
        <dbReference type="EMBL" id="KAB1217308.1"/>
    </source>
</evidence>
<name>A0A6A1W0H9_9ROSI</name>
<comment type="similarity">
    <text evidence="1">Belongs to the plant acyltransferase family.</text>
</comment>
<dbReference type="GO" id="GO:0016746">
    <property type="term" value="F:acyltransferase activity"/>
    <property type="evidence" value="ECO:0007669"/>
    <property type="project" value="UniProtKB-KW"/>
</dbReference>
<proteinExistence type="inferred from homology"/>
<dbReference type="Proteomes" id="UP000516437">
    <property type="component" value="Chromosome 4"/>
</dbReference>
<dbReference type="InterPro" id="IPR023213">
    <property type="entry name" value="CAT-like_dom_sf"/>
</dbReference>
<keyword evidence="2" id="KW-0808">Transferase</keyword>
<keyword evidence="3" id="KW-0012">Acyltransferase</keyword>
<evidence type="ECO:0000313" key="5">
    <source>
        <dbReference type="Proteomes" id="UP000516437"/>
    </source>
</evidence>
<evidence type="ECO:0000256" key="1">
    <source>
        <dbReference type="ARBA" id="ARBA00009861"/>
    </source>
</evidence>
<dbReference type="PANTHER" id="PTHR31623:SF25">
    <property type="entry name" value="VINORINE SYNTHASE-LIKE"/>
    <property type="match status" value="1"/>
</dbReference>
<reference evidence="4 5" key="1">
    <citation type="journal article" date="2019" name="Plant Biotechnol. J.">
        <title>The red bayberry genome and genetic basis of sex determination.</title>
        <authorList>
            <person name="Jia H.M."/>
            <person name="Jia H.J."/>
            <person name="Cai Q.L."/>
            <person name="Wang Y."/>
            <person name="Zhao H.B."/>
            <person name="Yang W.F."/>
            <person name="Wang G.Y."/>
            <person name="Li Y.H."/>
            <person name="Zhan D.L."/>
            <person name="Shen Y.T."/>
            <person name="Niu Q.F."/>
            <person name="Chang L."/>
            <person name="Qiu J."/>
            <person name="Zhao L."/>
            <person name="Xie H.B."/>
            <person name="Fu W.Y."/>
            <person name="Jin J."/>
            <person name="Li X.W."/>
            <person name="Jiao Y."/>
            <person name="Zhou C.C."/>
            <person name="Tu T."/>
            <person name="Chai C.Y."/>
            <person name="Gao J.L."/>
            <person name="Fan L.J."/>
            <person name="van de Weg E."/>
            <person name="Wang J.Y."/>
            <person name="Gao Z.S."/>
        </authorList>
    </citation>
    <scope>NUCLEOTIDE SEQUENCE [LARGE SCALE GENOMIC DNA]</scope>
    <source>
        <tissue evidence="4">Leaves</tissue>
    </source>
</reference>
<keyword evidence="5" id="KW-1185">Reference proteome</keyword>
<comment type="caution">
    <text evidence="4">The sequence shown here is derived from an EMBL/GenBank/DDBJ whole genome shotgun (WGS) entry which is preliminary data.</text>
</comment>